<evidence type="ECO:0000313" key="9">
    <source>
        <dbReference type="Proteomes" id="UP000008983"/>
    </source>
</evidence>
<dbReference type="STRING" id="857967.G0QJB7"/>
<dbReference type="GO" id="GO:0035556">
    <property type="term" value="P:intracellular signal transduction"/>
    <property type="evidence" value="ECO:0007669"/>
    <property type="project" value="TreeGrafter"/>
</dbReference>
<name>G0QJB7_ICHMU</name>
<evidence type="ECO:0000256" key="5">
    <source>
        <dbReference type="ARBA" id="ARBA00022840"/>
    </source>
</evidence>
<evidence type="ECO:0000256" key="3">
    <source>
        <dbReference type="ARBA" id="ARBA00022741"/>
    </source>
</evidence>
<evidence type="ECO:0000313" key="8">
    <source>
        <dbReference type="EMBL" id="EGR34680.1"/>
    </source>
</evidence>
<dbReference type="SUPFAM" id="SSF56112">
    <property type="entry name" value="Protein kinase-like (PK-like)"/>
    <property type="match status" value="1"/>
</dbReference>
<dbReference type="AlphaFoldDB" id="G0QJB7"/>
<evidence type="ECO:0000256" key="4">
    <source>
        <dbReference type="ARBA" id="ARBA00022777"/>
    </source>
</evidence>
<dbReference type="Pfam" id="PF00069">
    <property type="entry name" value="Pkinase"/>
    <property type="match status" value="1"/>
</dbReference>
<evidence type="ECO:0000256" key="2">
    <source>
        <dbReference type="ARBA" id="ARBA00022679"/>
    </source>
</evidence>
<dbReference type="EC" id="2.7.11.1" evidence="8"/>
<protein>
    <submittedName>
        <fullName evidence="8">Protein kinase domain protein</fullName>
        <ecNumber evidence="8">2.7.11.1</ecNumber>
    </submittedName>
</protein>
<dbReference type="GO" id="GO:0004674">
    <property type="term" value="F:protein serine/threonine kinase activity"/>
    <property type="evidence" value="ECO:0007669"/>
    <property type="project" value="UniProtKB-KW"/>
</dbReference>
<keyword evidence="4 8" id="KW-0418">Kinase</keyword>
<proteinExistence type="predicted"/>
<feature type="transmembrane region" description="Helical" evidence="6">
    <location>
        <begin position="180"/>
        <end position="196"/>
    </location>
</feature>
<dbReference type="CDD" id="cd14335">
    <property type="entry name" value="UBA_SnRK1_plant"/>
    <property type="match status" value="1"/>
</dbReference>
<keyword evidence="6" id="KW-0812">Transmembrane</keyword>
<feature type="domain" description="Protein kinase" evidence="7">
    <location>
        <begin position="1"/>
        <end position="85"/>
    </location>
</feature>
<keyword evidence="5" id="KW-0067">ATP-binding</keyword>
<organism evidence="8 9">
    <name type="scientific">Ichthyophthirius multifiliis</name>
    <name type="common">White spot disease agent</name>
    <name type="synonym">Ich</name>
    <dbReference type="NCBI Taxonomy" id="5932"/>
    <lineage>
        <taxon>Eukaryota</taxon>
        <taxon>Sar</taxon>
        <taxon>Alveolata</taxon>
        <taxon>Ciliophora</taxon>
        <taxon>Intramacronucleata</taxon>
        <taxon>Oligohymenophorea</taxon>
        <taxon>Hymenostomatida</taxon>
        <taxon>Ophryoglenina</taxon>
        <taxon>Ichthyophthirius</taxon>
    </lineage>
</organism>
<dbReference type="Gene3D" id="1.10.510.10">
    <property type="entry name" value="Transferase(Phosphotransferase) domain 1"/>
    <property type="match status" value="1"/>
</dbReference>
<dbReference type="Proteomes" id="UP000008983">
    <property type="component" value="Unassembled WGS sequence"/>
</dbReference>
<feature type="transmembrane region" description="Helical" evidence="6">
    <location>
        <begin position="12"/>
        <end position="31"/>
    </location>
</feature>
<keyword evidence="3" id="KW-0547">Nucleotide-binding</keyword>
<dbReference type="eggNOG" id="KOG0583">
    <property type="taxonomic scope" value="Eukaryota"/>
</dbReference>
<evidence type="ECO:0000256" key="6">
    <source>
        <dbReference type="SAM" id="Phobius"/>
    </source>
</evidence>
<keyword evidence="6" id="KW-0472">Membrane</keyword>
<dbReference type="EMBL" id="GL983057">
    <property type="protein sequence ID" value="EGR34680.1"/>
    <property type="molecule type" value="Genomic_DNA"/>
</dbReference>
<sequence length="205" mass="24039">MIAGKRYESPQVDIWSSGVILFALLCGYLPFEDENTSSLYKKILSGDYQIPNFVSYDAKDLLQKVLNVDPQKRYKFEEIKNHKWFNLHKREYKMSPGIIIGYNQIPIDYDIVEELVQYQIDKEHLINSLEANKHNHITTSYYLLLKKHFYSGTHSKADINSSKFDNSIIEPKKNPNNGKIFIIIIIILIIIRLKIFKQLSKQINQ</sequence>
<dbReference type="InterPro" id="IPR000719">
    <property type="entry name" value="Prot_kinase_dom"/>
</dbReference>
<dbReference type="OMA" id="FDPECIA"/>
<gene>
    <name evidence="8" type="ORF">IMG5_003960</name>
</gene>
<dbReference type="RefSeq" id="XP_004039984.1">
    <property type="nucleotide sequence ID" value="XM_004039936.1"/>
</dbReference>
<evidence type="ECO:0000259" key="7">
    <source>
        <dbReference type="PROSITE" id="PS50011"/>
    </source>
</evidence>
<accession>G0QJB7</accession>
<keyword evidence="6" id="KW-1133">Transmembrane helix</keyword>
<reference evidence="8 9" key="1">
    <citation type="submission" date="2011-07" db="EMBL/GenBank/DDBJ databases">
        <authorList>
            <person name="Coyne R."/>
            <person name="Brami D."/>
            <person name="Johnson J."/>
            <person name="Hostetler J."/>
            <person name="Hannick L."/>
            <person name="Clark T."/>
            <person name="Cassidy-Hanley D."/>
            <person name="Inman J."/>
        </authorList>
    </citation>
    <scope>NUCLEOTIDE SEQUENCE [LARGE SCALE GENOMIC DNA]</scope>
    <source>
        <strain evidence="8 9">G5</strain>
    </source>
</reference>
<keyword evidence="2 8" id="KW-0808">Transferase</keyword>
<evidence type="ECO:0000256" key="1">
    <source>
        <dbReference type="ARBA" id="ARBA00022527"/>
    </source>
</evidence>
<dbReference type="InParanoid" id="G0QJB7"/>
<keyword evidence="1" id="KW-0723">Serine/threonine-protein kinase</keyword>
<dbReference type="GO" id="GO:0005524">
    <property type="term" value="F:ATP binding"/>
    <property type="evidence" value="ECO:0007669"/>
    <property type="project" value="UniProtKB-KW"/>
</dbReference>
<dbReference type="GO" id="GO:0005737">
    <property type="term" value="C:cytoplasm"/>
    <property type="evidence" value="ECO:0007669"/>
    <property type="project" value="TreeGrafter"/>
</dbReference>
<dbReference type="OrthoDB" id="193931at2759"/>
<keyword evidence="9" id="KW-1185">Reference proteome</keyword>
<dbReference type="PANTHER" id="PTHR24346">
    <property type="entry name" value="MAP/MICROTUBULE AFFINITY-REGULATING KINASE"/>
    <property type="match status" value="1"/>
</dbReference>
<dbReference type="GeneID" id="14910879"/>
<dbReference type="PANTHER" id="PTHR24346:SF82">
    <property type="entry name" value="KP78A-RELATED"/>
    <property type="match status" value="1"/>
</dbReference>
<dbReference type="PROSITE" id="PS50011">
    <property type="entry name" value="PROTEIN_KINASE_DOM"/>
    <property type="match status" value="1"/>
</dbReference>
<dbReference type="InterPro" id="IPR011009">
    <property type="entry name" value="Kinase-like_dom_sf"/>
</dbReference>